<dbReference type="Proteomes" id="UP001231189">
    <property type="component" value="Unassembled WGS sequence"/>
</dbReference>
<feature type="region of interest" description="Disordered" evidence="1">
    <location>
        <begin position="101"/>
        <end position="120"/>
    </location>
</feature>
<evidence type="ECO:0000256" key="2">
    <source>
        <dbReference type="SAM" id="Phobius"/>
    </source>
</evidence>
<proteinExistence type="predicted"/>
<accession>A0AAD8QV33</accession>
<sequence>MRRFSATGARQQQQQGDAMSDRLHRYRGVLMVLLSPLLLVSFVLLMMPRSPAYATAGGASGVLVAAGGRRWGPIVRFGKVEVLVAACTATAGCSYLTPGAPATHRPRPSAHHAAQPSTTTRRRCSSTVPCIGDFFIILLFSY</sequence>
<keyword evidence="2" id="KW-1133">Transmembrane helix</keyword>
<evidence type="ECO:0000313" key="3">
    <source>
        <dbReference type="EMBL" id="KAK1609660.1"/>
    </source>
</evidence>
<dbReference type="AlphaFoldDB" id="A0AAD8QV33"/>
<keyword evidence="2" id="KW-0812">Transmembrane</keyword>
<comment type="caution">
    <text evidence="3">The sequence shown here is derived from an EMBL/GenBank/DDBJ whole genome shotgun (WGS) entry which is preliminary data.</text>
</comment>
<reference evidence="3" key="1">
    <citation type="submission" date="2023-07" db="EMBL/GenBank/DDBJ databases">
        <title>A chromosome-level genome assembly of Lolium multiflorum.</title>
        <authorList>
            <person name="Chen Y."/>
            <person name="Copetti D."/>
            <person name="Kolliker R."/>
            <person name="Studer B."/>
        </authorList>
    </citation>
    <scope>NUCLEOTIDE SEQUENCE</scope>
    <source>
        <strain evidence="3">02402/16</strain>
        <tissue evidence="3">Leaf</tissue>
    </source>
</reference>
<dbReference type="EMBL" id="JAUUTY010000007">
    <property type="protein sequence ID" value="KAK1609660.1"/>
    <property type="molecule type" value="Genomic_DNA"/>
</dbReference>
<name>A0AAD8QV33_LOLMU</name>
<evidence type="ECO:0000313" key="4">
    <source>
        <dbReference type="Proteomes" id="UP001231189"/>
    </source>
</evidence>
<protein>
    <submittedName>
        <fullName evidence="3">Uncharacterized protein</fullName>
    </submittedName>
</protein>
<gene>
    <name evidence="3" type="ORF">QYE76_033333</name>
</gene>
<keyword evidence="4" id="KW-1185">Reference proteome</keyword>
<organism evidence="3 4">
    <name type="scientific">Lolium multiflorum</name>
    <name type="common">Italian ryegrass</name>
    <name type="synonym">Lolium perenne subsp. multiflorum</name>
    <dbReference type="NCBI Taxonomy" id="4521"/>
    <lineage>
        <taxon>Eukaryota</taxon>
        <taxon>Viridiplantae</taxon>
        <taxon>Streptophyta</taxon>
        <taxon>Embryophyta</taxon>
        <taxon>Tracheophyta</taxon>
        <taxon>Spermatophyta</taxon>
        <taxon>Magnoliopsida</taxon>
        <taxon>Liliopsida</taxon>
        <taxon>Poales</taxon>
        <taxon>Poaceae</taxon>
        <taxon>BOP clade</taxon>
        <taxon>Pooideae</taxon>
        <taxon>Poodae</taxon>
        <taxon>Poeae</taxon>
        <taxon>Poeae Chloroplast Group 2 (Poeae type)</taxon>
        <taxon>Loliodinae</taxon>
        <taxon>Loliinae</taxon>
        <taxon>Lolium</taxon>
    </lineage>
</organism>
<feature type="transmembrane region" description="Helical" evidence="2">
    <location>
        <begin position="28"/>
        <end position="46"/>
    </location>
</feature>
<keyword evidence="2" id="KW-0472">Membrane</keyword>
<evidence type="ECO:0000256" key="1">
    <source>
        <dbReference type="SAM" id="MobiDB-lite"/>
    </source>
</evidence>